<dbReference type="AlphaFoldDB" id="A0A1S1X3N5"/>
<dbReference type="RefSeq" id="WP_071112714.1">
    <property type="nucleotide sequence ID" value="NZ_MKCS01000001.1"/>
</dbReference>
<reference evidence="3 4" key="1">
    <citation type="submission" date="2016-09" db="EMBL/GenBank/DDBJ databases">
        <title>Chromobacterium muskegensis sp. nov., an insecticidal bacterium isolated from Sphagnum bogs.</title>
        <authorList>
            <person name="Sparks M.E."/>
            <person name="Blackburn M.B."/>
            <person name="Gundersen-Rindal D.E."/>
            <person name="Mitchell A."/>
            <person name="Farrar R."/>
            <person name="Kuhar D."/>
        </authorList>
    </citation>
    <scope>NUCLEOTIDE SEQUENCE [LARGE SCALE GENOMIC DNA]</scope>
    <source>
        <strain evidence="2 4">14B-1</strain>
        <strain evidence="1 3">37-2</strain>
    </source>
</reference>
<keyword evidence="4" id="KW-1185">Reference proteome</keyword>
<dbReference type="EMBL" id="MKCS01000001">
    <property type="protein sequence ID" value="OHX14084.1"/>
    <property type="molecule type" value="Genomic_DNA"/>
</dbReference>
<dbReference type="OrthoDB" id="9182871at2"/>
<dbReference type="InterPro" id="IPR009959">
    <property type="entry name" value="Cyclase_SnoaL-like"/>
</dbReference>
<dbReference type="STRING" id="1903179.BI347_11610"/>
<evidence type="ECO:0000313" key="2">
    <source>
        <dbReference type="EMBL" id="OHX20291.1"/>
    </source>
</evidence>
<proteinExistence type="predicted"/>
<accession>A0A1S1X3N5</accession>
<dbReference type="SUPFAM" id="SSF54427">
    <property type="entry name" value="NTF2-like"/>
    <property type="match status" value="1"/>
</dbReference>
<protein>
    <submittedName>
        <fullName evidence="1">Polyketide cyclase</fullName>
    </submittedName>
</protein>
<sequence length="143" mass="16228">MNSDITRQVVLGFLREVRSGRNPDAAGIYLAEQVAAHQLESENPRVLARSPANYADHVREFRQLFGEFTLRIDELLVNGDRAYARWTQFGHHTGQIDGYPASGRPLTLIDSACYRVADGKIVEYWIQADRCGLHRQLAWTEQG</sequence>
<evidence type="ECO:0000313" key="4">
    <source>
        <dbReference type="Proteomes" id="UP000180280"/>
    </source>
</evidence>
<comment type="caution">
    <text evidence="1">The sequence shown here is derived from an EMBL/GenBank/DDBJ whole genome shotgun (WGS) entry which is preliminary data.</text>
</comment>
<evidence type="ECO:0000313" key="1">
    <source>
        <dbReference type="EMBL" id="OHX14084.1"/>
    </source>
</evidence>
<dbReference type="Pfam" id="PF07366">
    <property type="entry name" value="SnoaL"/>
    <property type="match status" value="1"/>
</dbReference>
<dbReference type="Gene3D" id="3.10.450.50">
    <property type="match status" value="1"/>
</dbReference>
<dbReference type="EMBL" id="MKCT01000017">
    <property type="protein sequence ID" value="OHX20291.1"/>
    <property type="molecule type" value="Genomic_DNA"/>
</dbReference>
<gene>
    <name evidence="2" type="ORF">BI344_07310</name>
    <name evidence="1" type="ORF">BI347_11610</name>
</gene>
<organism evidence="1 3">
    <name type="scientific">Chromobacterium sphagni</name>
    <dbReference type="NCBI Taxonomy" id="1903179"/>
    <lineage>
        <taxon>Bacteria</taxon>
        <taxon>Pseudomonadati</taxon>
        <taxon>Pseudomonadota</taxon>
        <taxon>Betaproteobacteria</taxon>
        <taxon>Neisseriales</taxon>
        <taxon>Chromobacteriaceae</taxon>
        <taxon>Chromobacterium</taxon>
    </lineage>
</organism>
<evidence type="ECO:0000313" key="3">
    <source>
        <dbReference type="Proteomes" id="UP000180088"/>
    </source>
</evidence>
<dbReference type="Proteomes" id="UP000180088">
    <property type="component" value="Unassembled WGS sequence"/>
</dbReference>
<dbReference type="InterPro" id="IPR032710">
    <property type="entry name" value="NTF2-like_dom_sf"/>
</dbReference>
<dbReference type="GO" id="GO:0030638">
    <property type="term" value="P:polyketide metabolic process"/>
    <property type="evidence" value="ECO:0007669"/>
    <property type="project" value="InterPro"/>
</dbReference>
<name>A0A1S1X3N5_9NEIS</name>
<dbReference type="Proteomes" id="UP000180280">
    <property type="component" value="Unassembled WGS sequence"/>
</dbReference>